<gene>
    <name evidence="2" type="ORF">J2Z35_000698</name>
</gene>
<accession>A0ABS4KGK2</accession>
<dbReference type="RefSeq" id="WP_209659378.1">
    <property type="nucleotide sequence ID" value="NZ_JAGGLI010000005.1"/>
</dbReference>
<comment type="caution">
    <text evidence="2">The sequence shown here is derived from an EMBL/GenBank/DDBJ whole genome shotgun (WGS) entry which is preliminary data.</text>
</comment>
<evidence type="ECO:0008006" key="4">
    <source>
        <dbReference type="Google" id="ProtNLM"/>
    </source>
</evidence>
<keyword evidence="3" id="KW-1185">Reference proteome</keyword>
<dbReference type="EMBL" id="JAGGLI010000005">
    <property type="protein sequence ID" value="MBP2026906.1"/>
    <property type="molecule type" value="Genomic_DNA"/>
</dbReference>
<sequence>MKALLVGADRLGNIPSTLNQFGINEYIHWSGRKKGMRNYEIPEDVKMVIVFYDFIEHGLTENVKEKAKKLSIPCIFSRRACSDLACRLDNCKECKEFCKYAKSEVKH</sequence>
<dbReference type="PIRSF" id="PIRSF020408">
    <property type="entry name" value="UCP020408"/>
    <property type="match status" value="1"/>
</dbReference>
<protein>
    <recommendedName>
        <fullName evidence="4">DUF2325 domain-containing protein</fullName>
    </recommendedName>
</protein>
<reference evidence="2 3" key="1">
    <citation type="submission" date="2021-03" db="EMBL/GenBank/DDBJ databases">
        <title>Genomic Encyclopedia of Type Strains, Phase IV (KMG-IV): sequencing the most valuable type-strain genomes for metagenomic binning, comparative biology and taxonomic classification.</title>
        <authorList>
            <person name="Goeker M."/>
        </authorList>
    </citation>
    <scope>NUCLEOTIDE SEQUENCE [LARGE SCALE GENOMIC DNA]</scope>
    <source>
        <strain evidence="2 3">DSM 27512</strain>
    </source>
</reference>
<evidence type="ECO:0000256" key="1">
    <source>
        <dbReference type="ARBA" id="ARBA00007189"/>
    </source>
</evidence>
<dbReference type="Proteomes" id="UP001314903">
    <property type="component" value="Unassembled WGS sequence"/>
</dbReference>
<evidence type="ECO:0000313" key="2">
    <source>
        <dbReference type="EMBL" id="MBP2026906.1"/>
    </source>
</evidence>
<dbReference type="InterPro" id="IPR016772">
    <property type="entry name" value="UCP020408"/>
</dbReference>
<comment type="similarity">
    <text evidence="1">Belongs to the UPF0751 family.</text>
</comment>
<proteinExistence type="inferred from homology"/>
<dbReference type="Pfam" id="PF10087">
    <property type="entry name" value="DUF2325"/>
    <property type="match status" value="1"/>
</dbReference>
<evidence type="ECO:0000313" key="3">
    <source>
        <dbReference type="Proteomes" id="UP001314903"/>
    </source>
</evidence>
<name>A0ABS4KGK2_9FIRM</name>
<organism evidence="2 3">
    <name type="scientific">Acetoanaerobium pronyense</name>
    <dbReference type="NCBI Taxonomy" id="1482736"/>
    <lineage>
        <taxon>Bacteria</taxon>
        <taxon>Bacillati</taxon>
        <taxon>Bacillota</taxon>
        <taxon>Clostridia</taxon>
        <taxon>Peptostreptococcales</taxon>
        <taxon>Filifactoraceae</taxon>
        <taxon>Acetoanaerobium</taxon>
    </lineage>
</organism>